<name>A0A067QPT9_ZOONE</name>
<dbReference type="Proteomes" id="UP000027135">
    <property type="component" value="Unassembled WGS sequence"/>
</dbReference>
<gene>
    <name evidence="1" type="ORF">L798_14568</name>
</gene>
<dbReference type="EMBL" id="KK853081">
    <property type="protein sequence ID" value="KDR11684.1"/>
    <property type="molecule type" value="Genomic_DNA"/>
</dbReference>
<evidence type="ECO:0000313" key="1">
    <source>
        <dbReference type="EMBL" id="KDR11684.1"/>
    </source>
</evidence>
<evidence type="ECO:0000313" key="2">
    <source>
        <dbReference type="Proteomes" id="UP000027135"/>
    </source>
</evidence>
<keyword evidence="2" id="KW-1185">Reference proteome</keyword>
<dbReference type="AlphaFoldDB" id="A0A067QPT9"/>
<accession>A0A067QPT9</accession>
<sequence length="247" mass="29088">MIDEDIFGVGVTMLEEIDIDQAEEAKQYALRLHERIRRMDEDVVGAAVSSSSSEKTSSTLTFSDDSYEGDIPEAIYVKEFNEFDVEGKVMVVPNFRDIRKTKEWRRVLDHHENRLKRIVTNLMKINNNHQALNEIQRVKEKVMQVDCSRIKDKTRRDLAQRTMYVGLSEDVILRELGSLAFHFKDLECMIDDATNGLWVEELQDDRGREIINNLSTDRIVLTRRYKFRQQFGLIYYFQQSQMCVLRH</sequence>
<organism evidence="1 2">
    <name type="scientific">Zootermopsis nevadensis</name>
    <name type="common">Dampwood termite</name>
    <dbReference type="NCBI Taxonomy" id="136037"/>
    <lineage>
        <taxon>Eukaryota</taxon>
        <taxon>Metazoa</taxon>
        <taxon>Ecdysozoa</taxon>
        <taxon>Arthropoda</taxon>
        <taxon>Hexapoda</taxon>
        <taxon>Insecta</taxon>
        <taxon>Pterygota</taxon>
        <taxon>Neoptera</taxon>
        <taxon>Polyneoptera</taxon>
        <taxon>Dictyoptera</taxon>
        <taxon>Blattodea</taxon>
        <taxon>Blattoidea</taxon>
        <taxon>Termitoidae</taxon>
        <taxon>Termopsidae</taxon>
        <taxon>Zootermopsis</taxon>
    </lineage>
</organism>
<dbReference type="InParanoid" id="A0A067QPT9"/>
<reference evidence="1 2" key="1">
    <citation type="journal article" date="2014" name="Nat. Commun.">
        <title>Molecular traces of alternative social organization in a termite genome.</title>
        <authorList>
            <person name="Terrapon N."/>
            <person name="Li C."/>
            <person name="Robertson H.M."/>
            <person name="Ji L."/>
            <person name="Meng X."/>
            <person name="Booth W."/>
            <person name="Chen Z."/>
            <person name="Childers C.P."/>
            <person name="Glastad K.M."/>
            <person name="Gokhale K."/>
            <person name="Gowin J."/>
            <person name="Gronenberg W."/>
            <person name="Hermansen R.A."/>
            <person name="Hu H."/>
            <person name="Hunt B.G."/>
            <person name="Huylmans A.K."/>
            <person name="Khalil S.M."/>
            <person name="Mitchell R.D."/>
            <person name="Munoz-Torres M.C."/>
            <person name="Mustard J.A."/>
            <person name="Pan H."/>
            <person name="Reese J.T."/>
            <person name="Scharf M.E."/>
            <person name="Sun F."/>
            <person name="Vogel H."/>
            <person name="Xiao J."/>
            <person name="Yang W."/>
            <person name="Yang Z."/>
            <person name="Yang Z."/>
            <person name="Zhou J."/>
            <person name="Zhu J."/>
            <person name="Brent C.S."/>
            <person name="Elsik C.G."/>
            <person name="Goodisman M.A."/>
            <person name="Liberles D.A."/>
            <person name="Roe R.M."/>
            <person name="Vargo E.L."/>
            <person name="Vilcinskas A."/>
            <person name="Wang J."/>
            <person name="Bornberg-Bauer E."/>
            <person name="Korb J."/>
            <person name="Zhang G."/>
            <person name="Liebig J."/>
        </authorList>
    </citation>
    <scope>NUCLEOTIDE SEQUENCE [LARGE SCALE GENOMIC DNA]</scope>
    <source>
        <tissue evidence="1">Whole organism</tissue>
    </source>
</reference>
<proteinExistence type="predicted"/>
<protein>
    <submittedName>
        <fullName evidence="1">Uncharacterized protein</fullName>
    </submittedName>
</protein>